<keyword evidence="4 7" id="KW-0689">Ribosomal protein</keyword>
<dbReference type="InterPro" id="IPR005727">
    <property type="entry name" value="Ribosomal_uL22_bac/chlpt-type"/>
</dbReference>
<comment type="caution">
    <text evidence="12">The sequence shown here is derived from an EMBL/GenBank/DDBJ whole genome shotgun (WGS) entry which is preliminary data.</text>
</comment>
<dbReference type="Pfam" id="PF00237">
    <property type="entry name" value="Ribosomal_L22"/>
    <property type="match status" value="1"/>
</dbReference>
<dbReference type="GO" id="GO:0019843">
    <property type="term" value="F:rRNA binding"/>
    <property type="evidence" value="ECO:0007669"/>
    <property type="project" value="UniProtKB-UniRule"/>
</dbReference>
<comment type="function">
    <text evidence="7">The globular domain of the protein is located near the polypeptide exit tunnel on the outside of the subunit, while an extended beta-hairpin is found that lines the wall of the exit tunnel in the center of the 70S ribosome.</text>
</comment>
<comment type="function">
    <text evidence="7 10">This protein binds specifically to 23S rRNA; its binding is stimulated by other ribosomal proteins, e.g., L4, L17, and L20. It is important during the early stages of 50S assembly. It makes multiple contacts with different domains of the 23S rRNA in the assembled 50S subunit and ribosome.</text>
</comment>
<evidence type="ECO:0000256" key="8">
    <source>
        <dbReference type="RuleBase" id="RU004005"/>
    </source>
</evidence>
<sequence length="197" mass="22492">MGKDQKKDIKKKEEVKETKSPKSVLVDEDQVKKEDKKKATDKKEVKEVKARARFLKVSPKKAKLVIDEIRGLQVDKALEKLSLINKWATRDVVKLLNSAIANAENNFELNRKDLYINHIAANQGPTLHRWKPAAFGRAHPIRKRTAHLDIILGFKKAKAEKEEKPEAKKENKKSDKKADKKGSKQSSDKAQEPEKII</sequence>
<evidence type="ECO:0000256" key="4">
    <source>
        <dbReference type="ARBA" id="ARBA00022980"/>
    </source>
</evidence>
<keyword evidence="2 7" id="KW-0699">rRNA-binding</keyword>
<evidence type="ECO:0000256" key="6">
    <source>
        <dbReference type="ARBA" id="ARBA00035207"/>
    </source>
</evidence>
<evidence type="ECO:0000256" key="1">
    <source>
        <dbReference type="ARBA" id="ARBA00009451"/>
    </source>
</evidence>
<dbReference type="GO" id="GO:0006412">
    <property type="term" value="P:translation"/>
    <property type="evidence" value="ECO:0007669"/>
    <property type="project" value="UniProtKB-UniRule"/>
</dbReference>
<dbReference type="InterPro" id="IPR036394">
    <property type="entry name" value="Ribosomal_uL22_sf"/>
</dbReference>
<dbReference type="Proteomes" id="UP000230543">
    <property type="component" value="Unassembled WGS sequence"/>
</dbReference>
<dbReference type="Gene3D" id="3.90.470.10">
    <property type="entry name" value="Ribosomal protein L22/L17"/>
    <property type="match status" value="1"/>
</dbReference>
<proteinExistence type="inferred from homology"/>
<comment type="subunit">
    <text evidence="7 9">Part of the 50S ribosomal subunit.</text>
</comment>
<comment type="similarity">
    <text evidence="1 7 8">Belongs to the universal ribosomal protein uL22 family.</text>
</comment>
<dbReference type="InterPro" id="IPR047867">
    <property type="entry name" value="Ribosomal_uL22_bac/org-type"/>
</dbReference>
<evidence type="ECO:0000256" key="3">
    <source>
        <dbReference type="ARBA" id="ARBA00022884"/>
    </source>
</evidence>
<feature type="compositionally biased region" description="Basic and acidic residues" evidence="11">
    <location>
        <begin position="29"/>
        <end position="43"/>
    </location>
</feature>
<name>A0A2M6WDE9_9BACT</name>
<dbReference type="InterPro" id="IPR001063">
    <property type="entry name" value="Ribosomal_uL22"/>
</dbReference>
<feature type="compositionally biased region" description="Basic and acidic residues" evidence="11">
    <location>
        <begin position="1"/>
        <end position="20"/>
    </location>
</feature>
<feature type="region of interest" description="Disordered" evidence="11">
    <location>
        <begin position="157"/>
        <end position="197"/>
    </location>
</feature>
<organism evidence="12 13">
    <name type="scientific">Candidatus Komeilibacteria bacterium CG10_big_fil_rev_8_21_14_0_10_41_13</name>
    <dbReference type="NCBI Taxonomy" id="1974476"/>
    <lineage>
        <taxon>Bacteria</taxon>
        <taxon>Candidatus Komeiliibacteriota</taxon>
    </lineage>
</organism>
<evidence type="ECO:0000256" key="2">
    <source>
        <dbReference type="ARBA" id="ARBA00022730"/>
    </source>
</evidence>
<dbReference type="PANTHER" id="PTHR13501:SF8">
    <property type="entry name" value="LARGE RIBOSOMAL SUBUNIT PROTEIN UL22M"/>
    <property type="match status" value="1"/>
</dbReference>
<evidence type="ECO:0000256" key="7">
    <source>
        <dbReference type="HAMAP-Rule" id="MF_01331"/>
    </source>
</evidence>
<dbReference type="GO" id="GO:0022625">
    <property type="term" value="C:cytosolic large ribosomal subunit"/>
    <property type="evidence" value="ECO:0007669"/>
    <property type="project" value="TreeGrafter"/>
</dbReference>
<dbReference type="GO" id="GO:0003735">
    <property type="term" value="F:structural constituent of ribosome"/>
    <property type="evidence" value="ECO:0007669"/>
    <property type="project" value="InterPro"/>
</dbReference>
<dbReference type="NCBIfam" id="TIGR01044">
    <property type="entry name" value="rplV_bact"/>
    <property type="match status" value="1"/>
</dbReference>
<keyword evidence="3 7" id="KW-0694">RNA-binding</keyword>
<protein>
    <recommendedName>
        <fullName evidence="6 7">Large ribosomal subunit protein uL22</fullName>
    </recommendedName>
</protein>
<dbReference type="AlphaFoldDB" id="A0A2M6WDE9"/>
<dbReference type="SUPFAM" id="SSF54843">
    <property type="entry name" value="Ribosomal protein L22"/>
    <property type="match status" value="1"/>
</dbReference>
<evidence type="ECO:0000256" key="9">
    <source>
        <dbReference type="RuleBase" id="RU004006"/>
    </source>
</evidence>
<dbReference type="HAMAP" id="MF_01331_B">
    <property type="entry name" value="Ribosomal_uL22_B"/>
    <property type="match status" value="1"/>
</dbReference>
<evidence type="ECO:0000313" key="13">
    <source>
        <dbReference type="Proteomes" id="UP000230543"/>
    </source>
</evidence>
<evidence type="ECO:0000256" key="5">
    <source>
        <dbReference type="ARBA" id="ARBA00023274"/>
    </source>
</evidence>
<dbReference type="PANTHER" id="PTHR13501">
    <property type="entry name" value="CHLOROPLAST 50S RIBOSOMAL PROTEIN L22-RELATED"/>
    <property type="match status" value="1"/>
</dbReference>
<keyword evidence="5 7" id="KW-0687">Ribonucleoprotein</keyword>
<accession>A0A2M6WDE9</accession>
<evidence type="ECO:0000313" key="12">
    <source>
        <dbReference type="EMBL" id="PIT90806.1"/>
    </source>
</evidence>
<dbReference type="EMBL" id="PFBO01000009">
    <property type="protein sequence ID" value="PIT90806.1"/>
    <property type="molecule type" value="Genomic_DNA"/>
</dbReference>
<gene>
    <name evidence="7" type="primary">rplV</name>
    <name evidence="12" type="ORF">COU22_00190</name>
</gene>
<evidence type="ECO:0000256" key="11">
    <source>
        <dbReference type="SAM" id="MobiDB-lite"/>
    </source>
</evidence>
<dbReference type="CDD" id="cd00336">
    <property type="entry name" value="Ribosomal_L22"/>
    <property type="match status" value="1"/>
</dbReference>
<reference evidence="13" key="1">
    <citation type="submission" date="2017-09" db="EMBL/GenBank/DDBJ databases">
        <title>Depth-based differentiation of microbial function through sediment-hosted aquifers and enrichment of novel symbionts in the deep terrestrial subsurface.</title>
        <authorList>
            <person name="Probst A.J."/>
            <person name="Ladd B."/>
            <person name="Jarett J.K."/>
            <person name="Geller-Mcgrath D.E."/>
            <person name="Sieber C.M.K."/>
            <person name="Emerson J.B."/>
            <person name="Anantharaman K."/>
            <person name="Thomas B.C."/>
            <person name="Malmstrom R."/>
            <person name="Stieglmeier M."/>
            <person name="Klingl A."/>
            <person name="Woyke T."/>
            <person name="Ryan C.M."/>
            <person name="Banfield J.F."/>
        </authorList>
    </citation>
    <scope>NUCLEOTIDE SEQUENCE [LARGE SCALE GENOMIC DNA]</scope>
</reference>
<feature type="region of interest" description="Disordered" evidence="11">
    <location>
        <begin position="1"/>
        <end position="43"/>
    </location>
</feature>
<evidence type="ECO:0000256" key="10">
    <source>
        <dbReference type="RuleBase" id="RU004008"/>
    </source>
</evidence>